<protein>
    <submittedName>
        <fullName evidence="1">Uncharacterized protein</fullName>
    </submittedName>
</protein>
<name>A0A1X7UV66_AMPQE</name>
<dbReference type="InParanoid" id="A0A1X7UV66"/>
<dbReference type="EnsemblMetazoa" id="Aqu2.1.31277_001">
    <property type="protein sequence ID" value="Aqu2.1.31277_001"/>
    <property type="gene ID" value="Aqu2.1.31277"/>
</dbReference>
<organism evidence="1">
    <name type="scientific">Amphimedon queenslandica</name>
    <name type="common">Sponge</name>
    <dbReference type="NCBI Taxonomy" id="400682"/>
    <lineage>
        <taxon>Eukaryota</taxon>
        <taxon>Metazoa</taxon>
        <taxon>Porifera</taxon>
        <taxon>Demospongiae</taxon>
        <taxon>Heteroscleromorpha</taxon>
        <taxon>Haplosclerida</taxon>
        <taxon>Niphatidae</taxon>
        <taxon>Amphimedon</taxon>
    </lineage>
</organism>
<accession>A0A1X7UV66</accession>
<dbReference type="AlphaFoldDB" id="A0A1X7UV66"/>
<evidence type="ECO:0000313" key="1">
    <source>
        <dbReference type="EnsemblMetazoa" id="Aqu2.1.31277_001"/>
    </source>
</evidence>
<reference evidence="1" key="1">
    <citation type="submission" date="2017-05" db="UniProtKB">
        <authorList>
            <consortium name="EnsemblMetazoa"/>
        </authorList>
    </citation>
    <scope>IDENTIFICATION</scope>
</reference>
<sequence length="40" mass="4912">MHVTSHNIVTMVLYSVNAIYHQFRVFIHIIHFWYICYLNS</sequence>
<proteinExistence type="predicted"/>